<name>A0A073JEL7_9RHOB</name>
<dbReference type="EMBL" id="JAMD01000004">
    <property type="protein sequence ID" value="KEJ96167.1"/>
    <property type="molecule type" value="Genomic_DNA"/>
</dbReference>
<dbReference type="Gene3D" id="3.40.390.70">
    <property type="match status" value="1"/>
</dbReference>
<dbReference type="AlphaFoldDB" id="A0A073JEL7"/>
<evidence type="ECO:0000313" key="2">
    <source>
        <dbReference type="EMBL" id="KEJ96167.1"/>
    </source>
</evidence>
<dbReference type="RefSeq" id="WP_037925283.1">
    <property type="nucleotide sequence ID" value="NZ_CP054599.1"/>
</dbReference>
<dbReference type="Proteomes" id="UP000027746">
    <property type="component" value="Unassembled WGS sequence"/>
</dbReference>
<gene>
    <name evidence="2" type="ORF">SUH3_18060</name>
</gene>
<comment type="caution">
    <text evidence="2">The sequence shown here is derived from an EMBL/GenBank/DDBJ whole genome shotgun (WGS) entry which is preliminary data.</text>
</comment>
<feature type="domain" description="Zinc-ribbon" evidence="1">
    <location>
        <begin position="41"/>
        <end position="75"/>
    </location>
</feature>
<keyword evidence="3" id="KW-1185">Reference proteome</keyword>
<dbReference type="InterPro" id="IPR031321">
    <property type="entry name" value="UCP012641"/>
</dbReference>
<accession>A0A073JEL7</accession>
<reference evidence="2 3" key="1">
    <citation type="submission" date="2014-01" db="EMBL/GenBank/DDBJ databases">
        <title>Sulfitobacter sp. H3 (MCCC 1A00686) Genome Sequencing.</title>
        <authorList>
            <person name="Lai Q."/>
            <person name="Hong Z."/>
        </authorList>
    </citation>
    <scope>NUCLEOTIDE SEQUENCE [LARGE SCALE GENOMIC DNA]</scope>
    <source>
        <strain evidence="2 3">H3</strain>
    </source>
</reference>
<protein>
    <recommendedName>
        <fullName evidence="1">Zinc-ribbon domain-containing protein</fullName>
    </recommendedName>
</protein>
<dbReference type="InterPro" id="IPR011201">
    <property type="entry name" value="Zinc-ribbon_6_bact"/>
</dbReference>
<organism evidence="2 3">
    <name type="scientific">Pseudosulfitobacter pseudonitzschiae</name>
    <dbReference type="NCBI Taxonomy" id="1402135"/>
    <lineage>
        <taxon>Bacteria</taxon>
        <taxon>Pseudomonadati</taxon>
        <taxon>Pseudomonadota</taxon>
        <taxon>Alphaproteobacteria</taxon>
        <taxon>Rhodobacterales</taxon>
        <taxon>Roseobacteraceae</taxon>
        <taxon>Pseudosulfitobacter</taxon>
    </lineage>
</organism>
<dbReference type="OrthoDB" id="256753at2"/>
<dbReference type="Pfam" id="PF10005">
    <property type="entry name" value="Zn_ribbon_DZR_6"/>
    <property type="match status" value="1"/>
</dbReference>
<sequence length="327" mass="35952">MRIYACPSCKATAYFWNQRCICGNTLVYDPENDGFVPGAPTCANRAQIGCNWVAEQADTGLCRSCAMTEVVPDIKQGDNLALWSRAEASKRWVLATLGRWGWFTDADTGPNPRFHLLSEDTAKGHTNIIMGHQNGLVTINLAEADPIEEVRRREALSERLRTMTAHFRHEIAHFLFERLAAAHSDFEAQFTPIFGDPQADYGAALKRHYANGAPADWVDRFITPYASAHAHEDWAETSAHVMHLADMLDSAVEAGLTLPVLNNLKYDAYAETDAKALIDTAGAYGLALNHVNRSIGHDDIYPFVHSQTVQDKLATAHGWLSGAGASG</sequence>
<dbReference type="Pfam" id="PF15887">
    <property type="entry name" value="Peptidase_Mx"/>
    <property type="match status" value="1"/>
</dbReference>
<dbReference type="GeneID" id="68871014"/>
<evidence type="ECO:0000313" key="3">
    <source>
        <dbReference type="Proteomes" id="UP000027746"/>
    </source>
</evidence>
<evidence type="ECO:0000259" key="1">
    <source>
        <dbReference type="Pfam" id="PF10005"/>
    </source>
</evidence>
<proteinExistence type="predicted"/>